<proteinExistence type="predicted"/>
<protein>
    <submittedName>
        <fullName evidence="2">Metalloregulator ArsR/SmtB family transcription factor</fullName>
    </submittedName>
</protein>
<organism evidence="2 3">
    <name type="scientific">Devosia algicola</name>
    <dbReference type="NCBI Taxonomy" id="3026418"/>
    <lineage>
        <taxon>Bacteria</taxon>
        <taxon>Pseudomonadati</taxon>
        <taxon>Pseudomonadota</taxon>
        <taxon>Alphaproteobacteria</taxon>
        <taxon>Hyphomicrobiales</taxon>
        <taxon>Devosiaceae</taxon>
        <taxon>Devosia</taxon>
    </lineage>
</organism>
<accession>A0ABY7YRR8</accession>
<dbReference type="Gene3D" id="1.10.10.10">
    <property type="entry name" value="Winged helix-like DNA-binding domain superfamily/Winged helix DNA-binding domain"/>
    <property type="match status" value="1"/>
</dbReference>
<dbReference type="PROSITE" id="PS50987">
    <property type="entry name" value="HTH_ARSR_2"/>
    <property type="match status" value="1"/>
</dbReference>
<dbReference type="CDD" id="cd00090">
    <property type="entry name" value="HTH_ARSR"/>
    <property type="match status" value="1"/>
</dbReference>
<dbReference type="SMART" id="SM00418">
    <property type="entry name" value="HTH_ARSR"/>
    <property type="match status" value="1"/>
</dbReference>
<evidence type="ECO:0000313" key="2">
    <source>
        <dbReference type="EMBL" id="WDR04025.1"/>
    </source>
</evidence>
<keyword evidence="3" id="KW-1185">Reference proteome</keyword>
<evidence type="ECO:0000259" key="1">
    <source>
        <dbReference type="PROSITE" id="PS50987"/>
    </source>
</evidence>
<feature type="domain" description="HTH arsR-type" evidence="1">
    <location>
        <begin position="5"/>
        <end position="99"/>
    </location>
</feature>
<dbReference type="InterPro" id="IPR011991">
    <property type="entry name" value="ArsR-like_HTH"/>
</dbReference>
<sequence>MEENGYTHQQPDLDIIFGALADPTRRAILSRLATGQASVNELAAPFQMSQPAVSRHLKVLEKAGLIQREVDEQRRPARLRADNMALAVNWLDEFRAFWGTSFDRLDDVLVDLQSKPTEEQNHE</sequence>
<dbReference type="Proteomes" id="UP001220530">
    <property type="component" value="Chromosome"/>
</dbReference>
<dbReference type="RefSeq" id="WP_282220410.1">
    <property type="nucleotide sequence ID" value="NZ_CP118246.1"/>
</dbReference>
<reference evidence="2 3" key="1">
    <citation type="submission" date="2023-02" db="EMBL/GenBank/DDBJ databases">
        <title>Devosia algicola sp. nov., isolated from the phycosphere of marine algae.</title>
        <authorList>
            <person name="Kim J.M."/>
            <person name="Lee J.K."/>
            <person name="Choi B.J."/>
            <person name="Bayburt H."/>
            <person name="Jeon C.O."/>
        </authorList>
    </citation>
    <scope>NUCLEOTIDE SEQUENCE [LARGE SCALE GENOMIC DNA]</scope>
    <source>
        <strain evidence="2 3">G20-9</strain>
    </source>
</reference>
<dbReference type="PRINTS" id="PR00778">
    <property type="entry name" value="HTHARSR"/>
</dbReference>
<name>A0ABY7YRR8_9HYPH</name>
<dbReference type="NCBIfam" id="NF033788">
    <property type="entry name" value="HTH_metalloreg"/>
    <property type="match status" value="1"/>
</dbReference>
<evidence type="ECO:0000313" key="3">
    <source>
        <dbReference type="Proteomes" id="UP001220530"/>
    </source>
</evidence>
<dbReference type="InterPro" id="IPR036388">
    <property type="entry name" value="WH-like_DNA-bd_sf"/>
</dbReference>
<dbReference type="SUPFAM" id="SSF46785">
    <property type="entry name" value="Winged helix' DNA-binding domain"/>
    <property type="match status" value="1"/>
</dbReference>
<dbReference type="PANTHER" id="PTHR38600">
    <property type="entry name" value="TRANSCRIPTIONAL REGULATORY PROTEIN"/>
    <property type="match status" value="1"/>
</dbReference>
<dbReference type="PANTHER" id="PTHR38600:SF2">
    <property type="entry name" value="SLL0088 PROTEIN"/>
    <property type="match status" value="1"/>
</dbReference>
<dbReference type="Pfam" id="PF01022">
    <property type="entry name" value="HTH_5"/>
    <property type="match status" value="1"/>
</dbReference>
<dbReference type="EMBL" id="CP118246">
    <property type="protein sequence ID" value="WDR04025.1"/>
    <property type="molecule type" value="Genomic_DNA"/>
</dbReference>
<dbReference type="InterPro" id="IPR036390">
    <property type="entry name" value="WH_DNA-bd_sf"/>
</dbReference>
<gene>
    <name evidence="2" type="ORF">PSQ19_08445</name>
</gene>
<dbReference type="InterPro" id="IPR001845">
    <property type="entry name" value="HTH_ArsR_DNA-bd_dom"/>
</dbReference>